<dbReference type="AlphaFoldDB" id="A0A7L8AKF4"/>
<dbReference type="KEGG" id="phal:H9I45_08300"/>
<dbReference type="OrthoDB" id="9777090at2"/>
<feature type="domain" description="Serine aminopeptidase S33" evidence="1">
    <location>
        <begin position="56"/>
        <end position="174"/>
    </location>
</feature>
<dbReference type="Gene3D" id="3.40.50.1820">
    <property type="entry name" value="alpha/beta hydrolase"/>
    <property type="match status" value="1"/>
</dbReference>
<dbReference type="SUPFAM" id="SSF53474">
    <property type="entry name" value="alpha/beta-Hydrolases"/>
    <property type="match status" value="1"/>
</dbReference>
<organism evidence="2 3">
    <name type="scientific">Polaribacter haliotis</name>
    <dbReference type="NCBI Taxonomy" id="1888915"/>
    <lineage>
        <taxon>Bacteria</taxon>
        <taxon>Pseudomonadati</taxon>
        <taxon>Bacteroidota</taxon>
        <taxon>Flavobacteriia</taxon>
        <taxon>Flavobacteriales</taxon>
        <taxon>Flavobacteriaceae</taxon>
    </lineage>
</organism>
<dbReference type="InterPro" id="IPR022742">
    <property type="entry name" value="Hydrolase_4"/>
</dbReference>
<reference evidence="2 3" key="1">
    <citation type="journal article" date="2016" name="Int. J. Syst. Evol. Microbiol.">
        <title>Polaribacter haliotis sp. nov., isolated from the gut of abalone Haliotis discus hannai.</title>
        <authorList>
            <person name="Kim Y.O."/>
            <person name="Park I.S."/>
            <person name="Park S."/>
            <person name="Nam B.H."/>
            <person name="Park J.M."/>
            <person name="Kim D.G."/>
            <person name="Yoon J.H."/>
        </authorList>
    </citation>
    <scope>NUCLEOTIDE SEQUENCE [LARGE SCALE GENOMIC DNA]</scope>
    <source>
        <strain evidence="2 3">KCTC 52418</strain>
    </source>
</reference>
<evidence type="ECO:0000313" key="2">
    <source>
        <dbReference type="EMBL" id="QOD62453.1"/>
    </source>
</evidence>
<keyword evidence="2" id="KW-0378">Hydrolase</keyword>
<dbReference type="GO" id="GO:0016787">
    <property type="term" value="F:hydrolase activity"/>
    <property type="evidence" value="ECO:0007669"/>
    <property type="project" value="UniProtKB-KW"/>
</dbReference>
<proteinExistence type="predicted"/>
<accession>A0A7L8AKF4</accession>
<dbReference type="Proteomes" id="UP000516764">
    <property type="component" value="Chromosome"/>
</dbReference>
<keyword evidence="3" id="KW-1185">Reference proteome</keyword>
<dbReference type="EMBL" id="CP061813">
    <property type="protein sequence ID" value="QOD62453.1"/>
    <property type="molecule type" value="Genomic_DNA"/>
</dbReference>
<dbReference type="InterPro" id="IPR029058">
    <property type="entry name" value="AB_hydrolase_fold"/>
</dbReference>
<evidence type="ECO:0000313" key="3">
    <source>
        <dbReference type="Proteomes" id="UP000516764"/>
    </source>
</evidence>
<evidence type="ECO:0000259" key="1">
    <source>
        <dbReference type="Pfam" id="PF12146"/>
    </source>
</evidence>
<protein>
    <submittedName>
        <fullName evidence="2">Alpha/beta fold hydrolase</fullName>
    </submittedName>
</protein>
<gene>
    <name evidence="2" type="ORF">H9I45_08300</name>
</gene>
<dbReference type="PANTHER" id="PTHR12277">
    <property type="entry name" value="ALPHA/BETA HYDROLASE DOMAIN-CONTAINING PROTEIN"/>
    <property type="match status" value="1"/>
</dbReference>
<dbReference type="Pfam" id="PF12146">
    <property type="entry name" value="Hydrolase_4"/>
    <property type="match status" value="1"/>
</dbReference>
<dbReference type="PANTHER" id="PTHR12277:SF81">
    <property type="entry name" value="PROTEIN ABHD13"/>
    <property type="match status" value="1"/>
</dbReference>
<name>A0A7L8AKF4_9FLAO</name>
<sequence>MFIFFGIYFFQEKLIFLNGRKVDKDYQYKFSNKFQEIFIDTTDGNQINALHFKLENPKGIVLFCHGNNGNLIKWGERVSYFIEYNYEVLVFDYRNYGKSTGKFNENKMYEDALSVYDYLKKNYKEETIVVYGFSLGSTFATKIAAVNFPKELILEAPFFNFKKAVQFYAKFAPTFLLKYKFRSDLDIVKVSVPITIFHGNLDKVTSFKDSKALVRLNKSTKNRCIEIDKGTHHNIRMSKTYKENLKEILER</sequence>